<dbReference type="Pfam" id="PF07686">
    <property type="entry name" value="V-set"/>
    <property type="match status" value="2"/>
</dbReference>
<dbReference type="InterPro" id="IPR013783">
    <property type="entry name" value="Ig-like_fold"/>
</dbReference>
<dbReference type="Gene3D" id="2.60.40.10">
    <property type="entry name" value="Immunoglobulins"/>
    <property type="match status" value="2"/>
</dbReference>
<dbReference type="InterPro" id="IPR003599">
    <property type="entry name" value="Ig_sub"/>
</dbReference>
<dbReference type="Ensembl" id="ENSMMDT00005027535.1">
    <property type="protein sequence ID" value="ENSMMDP00005026977.1"/>
    <property type="gene ID" value="ENSMMDG00005012857.1"/>
</dbReference>
<dbReference type="CDD" id="cd00099">
    <property type="entry name" value="IgV"/>
    <property type="match status" value="1"/>
</dbReference>
<keyword evidence="2" id="KW-0391">Immunity</keyword>
<dbReference type="InterPro" id="IPR050413">
    <property type="entry name" value="TCR_beta_variable"/>
</dbReference>
<organism evidence="4 5">
    <name type="scientific">Myripristis murdjan</name>
    <name type="common">pinecone soldierfish</name>
    <dbReference type="NCBI Taxonomy" id="586833"/>
    <lineage>
        <taxon>Eukaryota</taxon>
        <taxon>Metazoa</taxon>
        <taxon>Chordata</taxon>
        <taxon>Craniata</taxon>
        <taxon>Vertebrata</taxon>
        <taxon>Euteleostomi</taxon>
        <taxon>Actinopterygii</taxon>
        <taxon>Neopterygii</taxon>
        <taxon>Teleostei</taxon>
        <taxon>Neoteleostei</taxon>
        <taxon>Acanthomorphata</taxon>
        <taxon>Holocentriformes</taxon>
        <taxon>Holocentridae</taxon>
        <taxon>Myripristis</taxon>
    </lineage>
</organism>
<dbReference type="Proteomes" id="UP000472263">
    <property type="component" value="Chromosome 22"/>
</dbReference>
<dbReference type="InParanoid" id="A0A667YGN1"/>
<reference evidence="4" key="1">
    <citation type="submission" date="2019-06" db="EMBL/GenBank/DDBJ databases">
        <authorList>
            <consortium name="Wellcome Sanger Institute Data Sharing"/>
        </authorList>
    </citation>
    <scope>NUCLEOTIDE SEQUENCE [LARGE SCALE GENOMIC DNA]</scope>
</reference>
<accession>A0A667YGN1</accession>
<evidence type="ECO:0000313" key="5">
    <source>
        <dbReference type="Proteomes" id="UP000472263"/>
    </source>
</evidence>
<dbReference type="InterPro" id="IPR007110">
    <property type="entry name" value="Ig-like_dom"/>
</dbReference>
<feature type="domain" description="Ig-like" evidence="3">
    <location>
        <begin position="147"/>
        <end position="266"/>
    </location>
</feature>
<dbReference type="InterPro" id="IPR036179">
    <property type="entry name" value="Ig-like_dom_sf"/>
</dbReference>
<proteinExistence type="predicted"/>
<name>A0A667YGN1_9TELE</name>
<reference evidence="4" key="3">
    <citation type="submission" date="2025-09" db="UniProtKB">
        <authorList>
            <consortium name="Ensembl"/>
        </authorList>
    </citation>
    <scope>IDENTIFICATION</scope>
</reference>
<dbReference type="GO" id="GO:0005886">
    <property type="term" value="C:plasma membrane"/>
    <property type="evidence" value="ECO:0007669"/>
    <property type="project" value="TreeGrafter"/>
</dbReference>
<reference evidence="4" key="2">
    <citation type="submission" date="2025-08" db="UniProtKB">
        <authorList>
            <consortium name="Ensembl"/>
        </authorList>
    </citation>
    <scope>IDENTIFICATION</scope>
</reference>
<keyword evidence="1" id="KW-0732">Signal</keyword>
<dbReference type="GO" id="GO:0002376">
    <property type="term" value="P:immune system process"/>
    <property type="evidence" value="ECO:0007669"/>
    <property type="project" value="UniProtKB-KW"/>
</dbReference>
<sequence length="266" mass="29863">MRIRVFISFTKNVHLNFYHVTYCMLCVDVFSTGSSLSDQVHQTPADMYKKPGETAQVNCSHNIQNYYTILWYRQSENQQMQLLGYISYAKGYPEPGVTVQMGGSANQGSFTVKNVEPGDNGVYFCAASAHTLIQILVQLHKNLSLMPHTSPVYCLTSLCSEAVKEDRTTGADRSLCAHVTISVSSLLGSPHNVFSSYNVILWYKSEDSNLTLIGYVYYKNPTIEEQFQKHFNVTGDGSARAHLHILKLRQPEDSGMYFCAASRHSD</sequence>
<dbReference type="PANTHER" id="PTHR23268:SF102">
    <property type="entry name" value="IMMUNOGLOBULIN V-SET DOMAIN-CONTAINING PROTEIN"/>
    <property type="match status" value="1"/>
</dbReference>
<dbReference type="InterPro" id="IPR013106">
    <property type="entry name" value="Ig_V-set"/>
</dbReference>
<keyword evidence="5" id="KW-1185">Reference proteome</keyword>
<dbReference type="GO" id="GO:0007166">
    <property type="term" value="P:cell surface receptor signaling pathway"/>
    <property type="evidence" value="ECO:0007669"/>
    <property type="project" value="TreeGrafter"/>
</dbReference>
<dbReference type="AlphaFoldDB" id="A0A667YGN1"/>
<dbReference type="SMART" id="SM00406">
    <property type="entry name" value="IGv"/>
    <property type="match status" value="2"/>
</dbReference>
<feature type="domain" description="Ig-like" evidence="3">
    <location>
        <begin position="38"/>
        <end position="144"/>
    </location>
</feature>
<dbReference type="SMART" id="SM00409">
    <property type="entry name" value="IG"/>
    <property type="match status" value="1"/>
</dbReference>
<evidence type="ECO:0000259" key="3">
    <source>
        <dbReference type="PROSITE" id="PS50835"/>
    </source>
</evidence>
<evidence type="ECO:0000256" key="2">
    <source>
        <dbReference type="ARBA" id="ARBA00022859"/>
    </source>
</evidence>
<protein>
    <recommendedName>
        <fullName evidence="3">Ig-like domain-containing protein</fullName>
    </recommendedName>
</protein>
<dbReference type="SMART" id="SM00408">
    <property type="entry name" value="IGc2"/>
    <property type="match status" value="1"/>
</dbReference>
<dbReference type="SUPFAM" id="SSF48726">
    <property type="entry name" value="Immunoglobulin"/>
    <property type="match status" value="2"/>
</dbReference>
<dbReference type="PROSITE" id="PS50835">
    <property type="entry name" value="IG_LIKE"/>
    <property type="match status" value="2"/>
</dbReference>
<evidence type="ECO:0000256" key="1">
    <source>
        <dbReference type="ARBA" id="ARBA00022729"/>
    </source>
</evidence>
<evidence type="ECO:0000313" key="4">
    <source>
        <dbReference type="Ensembl" id="ENSMMDP00005026977.1"/>
    </source>
</evidence>
<dbReference type="PANTHER" id="PTHR23268">
    <property type="entry name" value="T-CELL RECEPTOR BETA CHAIN"/>
    <property type="match status" value="1"/>
</dbReference>
<dbReference type="InterPro" id="IPR003598">
    <property type="entry name" value="Ig_sub2"/>
</dbReference>
<dbReference type="GeneTree" id="ENSGT01100000263849"/>